<evidence type="ECO:0000256" key="2">
    <source>
        <dbReference type="ARBA" id="ARBA00022737"/>
    </source>
</evidence>
<dbReference type="Proteomes" id="UP000054558">
    <property type="component" value="Unassembled WGS sequence"/>
</dbReference>
<feature type="repeat" description="WD" evidence="4">
    <location>
        <begin position="575"/>
        <end position="609"/>
    </location>
</feature>
<feature type="domain" description="EF-hand" evidence="6">
    <location>
        <begin position="89"/>
        <end position="124"/>
    </location>
</feature>
<keyword evidence="2" id="KW-0677">Repeat</keyword>
<reference evidence="7 8" key="1">
    <citation type="journal article" date="2014" name="Nat. Commun.">
        <title>Klebsormidium flaccidum genome reveals primary factors for plant terrestrial adaptation.</title>
        <authorList>
            <person name="Hori K."/>
            <person name="Maruyama F."/>
            <person name="Fujisawa T."/>
            <person name="Togashi T."/>
            <person name="Yamamoto N."/>
            <person name="Seo M."/>
            <person name="Sato S."/>
            <person name="Yamada T."/>
            <person name="Mori H."/>
            <person name="Tajima N."/>
            <person name="Moriyama T."/>
            <person name="Ikeuchi M."/>
            <person name="Watanabe M."/>
            <person name="Wada H."/>
            <person name="Kobayashi K."/>
            <person name="Saito M."/>
            <person name="Masuda T."/>
            <person name="Sasaki-Sekimoto Y."/>
            <person name="Mashiguchi K."/>
            <person name="Awai K."/>
            <person name="Shimojima M."/>
            <person name="Masuda S."/>
            <person name="Iwai M."/>
            <person name="Nobusawa T."/>
            <person name="Narise T."/>
            <person name="Kondo S."/>
            <person name="Saito H."/>
            <person name="Sato R."/>
            <person name="Murakawa M."/>
            <person name="Ihara Y."/>
            <person name="Oshima-Yamada Y."/>
            <person name="Ohtaka K."/>
            <person name="Satoh M."/>
            <person name="Sonobe K."/>
            <person name="Ishii M."/>
            <person name="Ohtani R."/>
            <person name="Kanamori-Sato M."/>
            <person name="Honoki R."/>
            <person name="Miyazaki D."/>
            <person name="Mochizuki H."/>
            <person name="Umetsu J."/>
            <person name="Higashi K."/>
            <person name="Shibata D."/>
            <person name="Kamiya Y."/>
            <person name="Sato N."/>
            <person name="Nakamura Y."/>
            <person name="Tabata S."/>
            <person name="Ida S."/>
            <person name="Kurokawa K."/>
            <person name="Ohta H."/>
        </authorList>
    </citation>
    <scope>NUCLEOTIDE SEQUENCE [LARGE SCALE GENOMIC DNA]</scope>
    <source>
        <strain evidence="7 8">NIES-2285</strain>
    </source>
</reference>
<dbReference type="InterPro" id="IPR015943">
    <property type="entry name" value="WD40/YVTN_repeat-like_dom_sf"/>
</dbReference>
<dbReference type="SMART" id="SM00320">
    <property type="entry name" value="WD40"/>
    <property type="match status" value="12"/>
</dbReference>
<dbReference type="GO" id="GO:0005509">
    <property type="term" value="F:calcium ion binding"/>
    <property type="evidence" value="ECO:0007669"/>
    <property type="project" value="InterPro"/>
</dbReference>
<gene>
    <name evidence="7" type="ORF">KFL_001960080</name>
</gene>
<dbReference type="Gene3D" id="1.10.238.10">
    <property type="entry name" value="EF-hand"/>
    <property type="match status" value="1"/>
</dbReference>
<evidence type="ECO:0000256" key="1">
    <source>
        <dbReference type="ARBA" id="ARBA00022574"/>
    </source>
</evidence>
<dbReference type="PROSITE" id="PS50222">
    <property type="entry name" value="EF_HAND_2"/>
    <property type="match status" value="2"/>
</dbReference>
<dbReference type="PANTHER" id="PTHR44324">
    <property type="entry name" value="WD40 REPEAT DOMAIN 95"/>
    <property type="match status" value="1"/>
</dbReference>
<dbReference type="SUPFAM" id="SSF50978">
    <property type="entry name" value="WD40 repeat-like"/>
    <property type="match status" value="1"/>
</dbReference>
<dbReference type="PROSITE" id="PS00018">
    <property type="entry name" value="EF_HAND_1"/>
    <property type="match status" value="1"/>
</dbReference>
<feature type="region of interest" description="Disordered" evidence="5">
    <location>
        <begin position="919"/>
        <end position="941"/>
    </location>
</feature>
<dbReference type="InterPro" id="IPR018247">
    <property type="entry name" value="EF_Hand_1_Ca_BS"/>
</dbReference>
<protein>
    <recommendedName>
        <fullName evidence="6">EF-hand domain-containing protein</fullName>
    </recommendedName>
</protein>
<dbReference type="CDD" id="cd00051">
    <property type="entry name" value="EFh"/>
    <property type="match status" value="1"/>
</dbReference>
<dbReference type="CDD" id="cd00200">
    <property type="entry name" value="WD40"/>
    <property type="match status" value="1"/>
</dbReference>
<feature type="compositionally biased region" description="Polar residues" evidence="5">
    <location>
        <begin position="1"/>
        <end position="10"/>
    </location>
</feature>
<proteinExistence type="predicted"/>
<feature type="region of interest" description="Disordered" evidence="5">
    <location>
        <begin position="1"/>
        <end position="81"/>
    </location>
</feature>
<evidence type="ECO:0000313" key="7">
    <source>
        <dbReference type="EMBL" id="GAQ84591.1"/>
    </source>
</evidence>
<dbReference type="OrthoDB" id="75172at2759"/>
<feature type="compositionally biased region" description="Acidic residues" evidence="5">
    <location>
        <begin position="919"/>
        <end position="931"/>
    </location>
</feature>
<dbReference type="InterPro" id="IPR011992">
    <property type="entry name" value="EF-hand-dom_pair"/>
</dbReference>
<feature type="domain" description="EF-hand" evidence="6">
    <location>
        <begin position="128"/>
        <end position="163"/>
    </location>
</feature>
<dbReference type="InterPro" id="IPR002048">
    <property type="entry name" value="EF_hand_dom"/>
</dbReference>
<dbReference type="InterPro" id="IPR019775">
    <property type="entry name" value="WD40_repeat_CS"/>
</dbReference>
<dbReference type="PROSITE" id="PS00678">
    <property type="entry name" value="WD_REPEATS_1"/>
    <property type="match status" value="1"/>
</dbReference>
<keyword evidence="3" id="KW-0106">Calcium</keyword>
<feature type="compositionally biased region" description="Polar residues" evidence="5">
    <location>
        <begin position="993"/>
        <end position="1003"/>
    </location>
</feature>
<evidence type="ECO:0000313" key="8">
    <source>
        <dbReference type="Proteomes" id="UP000054558"/>
    </source>
</evidence>
<dbReference type="AlphaFoldDB" id="A0A1Y1I615"/>
<feature type="repeat" description="WD" evidence="4">
    <location>
        <begin position="658"/>
        <end position="691"/>
    </location>
</feature>
<dbReference type="OMA" id="INIREPN"/>
<keyword evidence="8" id="KW-1185">Reference proteome</keyword>
<dbReference type="EMBL" id="DF237145">
    <property type="protein sequence ID" value="GAQ84591.1"/>
    <property type="molecule type" value="Genomic_DNA"/>
</dbReference>
<accession>A0A1Y1I615</accession>
<dbReference type="PANTHER" id="PTHR44324:SF4">
    <property type="entry name" value="WD40 REPEAT DOMAIN 95"/>
    <property type="match status" value="1"/>
</dbReference>
<name>A0A1Y1I615_KLENI</name>
<dbReference type="Gene3D" id="2.130.10.10">
    <property type="entry name" value="YVTN repeat-like/Quinoprotein amine dehydrogenase"/>
    <property type="match status" value="4"/>
</dbReference>
<dbReference type="Pfam" id="PF13499">
    <property type="entry name" value="EF-hand_7"/>
    <property type="match status" value="1"/>
</dbReference>
<dbReference type="SUPFAM" id="SSF50998">
    <property type="entry name" value="Quinoprotein alcohol dehydrogenase-like"/>
    <property type="match status" value="1"/>
</dbReference>
<evidence type="ECO:0000256" key="4">
    <source>
        <dbReference type="PROSITE-ProRule" id="PRU00221"/>
    </source>
</evidence>
<feature type="repeat" description="WD" evidence="4">
    <location>
        <begin position="443"/>
        <end position="484"/>
    </location>
</feature>
<feature type="compositionally biased region" description="Low complexity" evidence="5">
    <location>
        <begin position="31"/>
        <end position="54"/>
    </location>
</feature>
<organism evidence="7 8">
    <name type="scientific">Klebsormidium nitens</name>
    <name type="common">Green alga</name>
    <name type="synonym">Ulothrix nitens</name>
    <dbReference type="NCBI Taxonomy" id="105231"/>
    <lineage>
        <taxon>Eukaryota</taxon>
        <taxon>Viridiplantae</taxon>
        <taxon>Streptophyta</taxon>
        <taxon>Klebsormidiophyceae</taxon>
        <taxon>Klebsormidiales</taxon>
        <taxon>Klebsormidiaceae</taxon>
        <taxon>Klebsormidium</taxon>
    </lineage>
</organism>
<evidence type="ECO:0000256" key="5">
    <source>
        <dbReference type="SAM" id="MobiDB-lite"/>
    </source>
</evidence>
<dbReference type="PROSITE" id="PS50082">
    <property type="entry name" value="WD_REPEATS_2"/>
    <property type="match status" value="3"/>
</dbReference>
<sequence length="1003" mass="110350">MDEPQSSTSPPISPRKGARIGFSLPRESEQSQKSSSGPPSSRLSRLSASSDAPSVIQTDRSVRRSRTSHNGVHFESGEIPSHESQMNLTALMELRKAFLSADIDGSEELDEEEFVRAFKNIKALGKGMDEQQLTHLFMKIDANSDGSVDWVEFTDYLLLQQLAMSDEAAAGDHTYVKQRVPAHKPTEVDENARGDSGHSFLARGGFALAATMPPLIQKIGYISSFHQYVTASQDGLIKLWSPVTLQPVRTINNGPAWITDMQVSESMRTLVTLGMDRSLSFYSTARPTLDKVGRIQNIETVPMTALWVPGERERLLYGDDKGALYDLQFADEWGTKPGSGAPPVVAEHTLPGIKISAPWKVHKNWVTRLKYISHSASLLSCSLDGYLNMLDYEKREVKWAAKEHQKGVYACDYCRSFNFIVTCGVERNILLWSPYSARPLATLQGHSAPVMDVFVNESEAQILSLGADKVVKVWDFRTNRCIQTLSEPGVNTPSITALFQNPETRALVAGGLALQQWNQKKAKEVLPSQVCTALYNANFRQLVVLEAEGAITVWNVDDGERVFTFSDPLNKASKISAAVFDHTGRRLLVGGQDGSVRVWNFNNGACLKTFVGFGDMEVTCVASVVETKACFVAAAGWNAHVCVWEDSHTDTVTNHKMFVGHADDVSCMAMVAPGVLATGCQDGKVIVWKMDGTIRTTLKREDRATEALERTSVLALCPLPAQAQTLAVAGTDGKVAIWRIADASLVYLLDTGHMGTLGPMVSTLDNKTLFTTDTSGTIKSWDLSSGTFRRQTNLDGTARRSSRRQVTVGPMRIKENYCIQTEDGEMVAIAYADAERMVLTACASGSSRLWTSDGVPIGRFGQEKAWNLRDRGTWISEKPSYSPLNSLAEVDESAPHTWHTLGRGLTMPRLGRLLLERDEEASDEENEEDDSPGVAPAQEEEEILWSVEDQVDQFLEAHKRKVHGTSVSLQKLTSGGLKVKDLAPIESIKHLSPSKTPQQTSHH</sequence>
<keyword evidence="1 4" id="KW-0853">WD repeat</keyword>
<dbReference type="Pfam" id="PF00400">
    <property type="entry name" value="WD40"/>
    <property type="match status" value="4"/>
</dbReference>
<dbReference type="InterPro" id="IPR011047">
    <property type="entry name" value="Quinoprotein_ADH-like_sf"/>
</dbReference>
<dbReference type="InterPro" id="IPR051242">
    <property type="entry name" value="WD-EF-hand_domain"/>
</dbReference>
<dbReference type="SUPFAM" id="SSF47473">
    <property type="entry name" value="EF-hand"/>
    <property type="match status" value="1"/>
</dbReference>
<dbReference type="SMART" id="SM00054">
    <property type="entry name" value="EFh"/>
    <property type="match status" value="2"/>
</dbReference>
<evidence type="ECO:0000259" key="6">
    <source>
        <dbReference type="PROSITE" id="PS50222"/>
    </source>
</evidence>
<feature type="region of interest" description="Disordered" evidence="5">
    <location>
        <begin position="983"/>
        <end position="1003"/>
    </location>
</feature>
<evidence type="ECO:0000256" key="3">
    <source>
        <dbReference type="ARBA" id="ARBA00022837"/>
    </source>
</evidence>
<dbReference type="PROSITE" id="PS50294">
    <property type="entry name" value="WD_REPEATS_REGION"/>
    <property type="match status" value="1"/>
</dbReference>
<dbReference type="InterPro" id="IPR036322">
    <property type="entry name" value="WD40_repeat_dom_sf"/>
</dbReference>
<dbReference type="InterPro" id="IPR001680">
    <property type="entry name" value="WD40_rpt"/>
</dbReference>